<protein>
    <recommendedName>
        <fullName evidence="3">Diguanylate cyclase DosC</fullName>
    </recommendedName>
    <alternativeName>
        <fullName evidence="4">Direct oxygen-sensing cyclase</fullName>
    </alternativeName>
</protein>
<evidence type="ECO:0000259" key="5">
    <source>
        <dbReference type="PROSITE" id="PS50113"/>
    </source>
</evidence>
<dbReference type="InterPro" id="IPR039379">
    <property type="entry name" value="Protoglobin_sensor_dom"/>
</dbReference>
<dbReference type="Pfam" id="PF00563">
    <property type="entry name" value="EAL"/>
    <property type="match status" value="1"/>
</dbReference>
<dbReference type="GO" id="GO:0019825">
    <property type="term" value="F:oxygen binding"/>
    <property type="evidence" value="ECO:0007669"/>
    <property type="project" value="InterPro"/>
</dbReference>
<dbReference type="NCBIfam" id="TIGR00229">
    <property type="entry name" value="sensory_box"/>
    <property type="match status" value="1"/>
</dbReference>
<sequence length="736" mass="83217">MEAAGNLEHLVERLGLRNGPLRERLAFLDWSDSDVEHLLALAEDGGSLSAIFIDQLYQHLGGFTETSDILRDSETRARLKQQQLRYYQRLFSSEIDEAYVRERLQIGHVHEAVGVQLKWYLGSYRLFLSHVLRHLLPADDVTFTPAVAQFDSLLKRVFFDMTLAAEAYVDAKQSALRASEARYAHALRGANDGIWEWDLETGRWYASERWASMLELRVHEVGKQVDDWLARVHPDDLPDVQRALDGHISGRVPWLQHEYRIRRRNGDFLWVLMRGVLETDEQGCRRLAGSQTDISERQRIKHKLEYAARHDALTGLLNREQLNQVLAQSVAQLQRPGARHSALLFIDLDRFKVINDSLGHAVGDQVLVRIAERLRVSMRQGDQLARFGGDEFVMVLNDLASLDDADQVAERVLAQLREPLCFDERCLVVNVSIGVAPLLPGQGLQDALQAADIALYNAKEAGKARYSRYDVTMQQLAHERLNIESNVLQALQRNEFELDYQPVFDLSPGVKQTPVACEALLRWRHGDQRIAPGSFIHVLEESGEIIPVGYWVLQQACQQARSWQLAGQTGFSCSVNLSGVQLQEADFCQRLQQVLQQTGLPPRTLVLEITESVLLDQAGHTLPNLREIAAMGVKLALDDFGTGYCSLGYLNRFPLDIVKLDRSFLQEAHRNPRQATICRSIIDLSRNLGLQVVAEGIETSDQVEFLLQESCCLGQGFLLGRPMAAKELQRLWAMGL</sequence>
<evidence type="ECO:0000259" key="7">
    <source>
        <dbReference type="PROSITE" id="PS50887"/>
    </source>
</evidence>
<dbReference type="EMBL" id="LT629787">
    <property type="protein sequence ID" value="SDT88196.1"/>
    <property type="molecule type" value="Genomic_DNA"/>
</dbReference>
<dbReference type="PROSITE" id="PS50887">
    <property type="entry name" value="GGDEF"/>
    <property type="match status" value="1"/>
</dbReference>
<dbReference type="Gene3D" id="3.30.70.270">
    <property type="match status" value="1"/>
</dbReference>
<dbReference type="PROSITE" id="PS50883">
    <property type="entry name" value="EAL"/>
    <property type="match status" value="1"/>
</dbReference>
<dbReference type="SMART" id="SM00091">
    <property type="entry name" value="PAS"/>
    <property type="match status" value="1"/>
</dbReference>
<dbReference type="InterPro" id="IPR029787">
    <property type="entry name" value="Nucleotide_cyclase"/>
</dbReference>
<dbReference type="InterPro" id="IPR000014">
    <property type="entry name" value="PAS"/>
</dbReference>
<dbReference type="SUPFAM" id="SSF141868">
    <property type="entry name" value="EAL domain-like"/>
    <property type="match status" value="1"/>
</dbReference>
<organism evidence="8 9">
    <name type="scientific">Halopseudomonas salegens</name>
    <dbReference type="NCBI Taxonomy" id="1434072"/>
    <lineage>
        <taxon>Bacteria</taxon>
        <taxon>Pseudomonadati</taxon>
        <taxon>Pseudomonadota</taxon>
        <taxon>Gammaproteobacteria</taxon>
        <taxon>Pseudomonadales</taxon>
        <taxon>Pseudomonadaceae</taxon>
        <taxon>Halopseudomonas</taxon>
    </lineage>
</organism>
<dbReference type="Pfam" id="PF08447">
    <property type="entry name" value="PAS_3"/>
    <property type="match status" value="1"/>
</dbReference>
<gene>
    <name evidence="8" type="ORF">SAMN05216210_0137</name>
</gene>
<dbReference type="RefSeq" id="WP_092383166.1">
    <property type="nucleotide sequence ID" value="NZ_LT629787.1"/>
</dbReference>
<dbReference type="SMART" id="SM00086">
    <property type="entry name" value="PAC"/>
    <property type="match status" value="1"/>
</dbReference>
<dbReference type="PANTHER" id="PTHR44757">
    <property type="entry name" value="DIGUANYLATE CYCLASE DGCP"/>
    <property type="match status" value="1"/>
</dbReference>
<keyword evidence="9" id="KW-1185">Reference proteome</keyword>
<dbReference type="InterPro" id="IPR012292">
    <property type="entry name" value="Globin/Proto"/>
</dbReference>
<reference evidence="9" key="1">
    <citation type="submission" date="2016-10" db="EMBL/GenBank/DDBJ databases">
        <authorList>
            <person name="Varghese N."/>
            <person name="Submissions S."/>
        </authorList>
    </citation>
    <scope>NUCLEOTIDE SEQUENCE [LARGE SCALE GENOMIC DNA]</scope>
    <source>
        <strain evidence="9">CECT 8338</strain>
    </source>
</reference>
<dbReference type="CDD" id="cd00130">
    <property type="entry name" value="PAS"/>
    <property type="match status" value="1"/>
</dbReference>
<evidence type="ECO:0000313" key="9">
    <source>
        <dbReference type="Proteomes" id="UP000243924"/>
    </source>
</evidence>
<accession>A0A1H2DZD7</accession>
<evidence type="ECO:0000256" key="2">
    <source>
        <dbReference type="ARBA" id="ARBA00004533"/>
    </source>
</evidence>
<dbReference type="SUPFAM" id="SSF55785">
    <property type="entry name" value="PYP-like sensor domain (PAS domain)"/>
    <property type="match status" value="1"/>
</dbReference>
<dbReference type="STRING" id="1434072.SAMN05216210_0137"/>
<dbReference type="Pfam" id="PF11563">
    <property type="entry name" value="Protoglobin"/>
    <property type="match status" value="1"/>
</dbReference>
<dbReference type="SMART" id="SM00267">
    <property type="entry name" value="GGDEF"/>
    <property type="match status" value="1"/>
</dbReference>
<dbReference type="SUPFAM" id="SSF46458">
    <property type="entry name" value="Globin-like"/>
    <property type="match status" value="1"/>
</dbReference>
<dbReference type="CDD" id="cd01948">
    <property type="entry name" value="EAL"/>
    <property type="match status" value="1"/>
</dbReference>
<dbReference type="SMART" id="SM00052">
    <property type="entry name" value="EAL"/>
    <property type="match status" value="1"/>
</dbReference>
<dbReference type="FunFam" id="3.30.70.270:FF:000001">
    <property type="entry name" value="Diguanylate cyclase domain protein"/>
    <property type="match status" value="1"/>
</dbReference>
<dbReference type="InterPro" id="IPR044398">
    <property type="entry name" value="Globin-sensor_dom"/>
</dbReference>
<dbReference type="GO" id="GO:0005886">
    <property type="term" value="C:plasma membrane"/>
    <property type="evidence" value="ECO:0007669"/>
    <property type="project" value="UniProtKB-SubCell"/>
</dbReference>
<dbReference type="InterPro" id="IPR013655">
    <property type="entry name" value="PAS_fold_3"/>
</dbReference>
<dbReference type="Pfam" id="PF00990">
    <property type="entry name" value="GGDEF"/>
    <property type="match status" value="1"/>
</dbReference>
<dbReference type="Gene3D" id="3.20.20.450">
    <property type="entry name" value="EAL domain"/>
    <property type="match status" value="1"/>
</dbReference>
<feature type="domain" description="GGDEF" evidence="7">
    <location>
        <begin position="339"/>
        <end position="471"/>
    </location>
</feature>
<evidence type="ECO:0000259" key="6">
    <source>
        <dbReference type="PROSITE" id="PS50883"/>
    </source>
</evidence>
<comment type="subcellular location">
    <subcellularLocation>
        <location evidence="2">Cell inner membrane</location>
    </subcellularLocation>
</comment>
<evidence type="ECO:0000313" key="8">
    <source>
        <dbReference type="EMBL" id="SDT88196.1"/>
    </source>
</evidence>
<feature type="domain" description="EAL" evidence="6">
    <location>
        <begin position="480"/>
        <end position="736"/>
    </location>
</feature>
<dbReference type="InterPro" id="IPR009050">
    <property type="entry name" value="Globin-like_sf"/>
</dbReference>
<proteinExistence type="predicted"/>
<evidence type="ECO:0000256" key="4">
    <source>
        <dbReference type="ARBA" id="ARBA00029839"/>
    </source>
</evidence>
<feature type="domain" description="PAC" evidence="5">
    <location>
        <begin position="255"/>
        <end position="306"/>
    </location>
</feature>
<dbReference type="PANTHER" id="PTHR44757:SF2">
    <property type="entry name" value="BIOFILM ARCHITECTURE MAINTENANCE PROTEIN MBAA"/>
    <property type="match status" value="1"/>
</dbReference>
<dbReference type="InterPro" id="IPR001610">
    <property type="entry name" value="PAC"/>
</dbReference>
<dbReference type="InterPro" id="IPR000160">
    <property type="entry name" value="GGDEF_dom"/>
</dbReference>
<dbReference type="CDD" id="cd01068">
    <property type="entry name" value="globin_sensor"/>
    <property type="match status" value="1"/>
</dbReference>
<evidence type="ECO:0000256" key="1">
    <source>
        <dbReference type="ARBA" id="ARBA00001946"/>
    </source>
</evidence>
<dbReference type="Gene3D" id="3.30.450.20">
    <property type="entry name" value="PAS domain"/>
    <property type="match status" value="1"/>
</dbReference>
<dbReference type="GO" id="GO:0020037">
    <property type="term" value="F:heme binding"/>
    <property type="evidence" value="ECO:0007669"/>
    <property type="project" value="InterPro"/>
</dbReference>
<dbReference type="OrthoDB" id="197861at2"/>
<dbReference type="InterPro" id="IPR052155">
    <property type="entry name" value="Biofilm_reg_signaling"/>
</dbReference>
<dbReference type="NCBIfam" id="TIGR00254">
    <property type="entry name" value="GGDEF"/>
    <property type="match status" value="1"/>
</dbReference>
<dbReference type="CDD" id="cd01949">
    <property type="entry name" value="GGDEF"/>
    <property type="match status" value="1"/>
</dbReference>
<dbReference type="InterPro" id="IPR000700">
    <property type="entry name" value="PAS-assoc_C"/>
</dbReference>
<evidence type="ECO:0000256" key="3">
    <source>
        <dbReference type="ARBA" id="ARBA00015125"/>
    </source>
</evidence>
<dbReference type="SUPFAM" id="SSF55073">
    <property type="entry name" value="Nucleotide cyclase"/>
    <property type="match status" value="1"/>
</dbReference>
<comment type="cofactor">
    <cofactor evidence="1">
        <name>Mg(2+)</name>
        <dbReference type="ChEBI" id="CHEBI:18420"/>
    </cofactor>
</comment>
<dbReference type="InterPro" id="IPR043128">
    <property type="entry name" value="Rev_trsase/Diguanyl_cyclase"/>
</dbReference>
<name>A0A1H2DZD7_9GAMM</name>
<dbReference type="InterPro" id="IPR001633">
    <property type="entry name" value="EAL_dom"/>
</dbReference>
<dbReference type="InterPro" id="IPR035919">
    <property type="entry name" value="EAL_sf"/>
</dbReference>
<dbReference type="GO" id="GO:0003824">
    <property type="term" value="F:catalytic activity"/>
    <property type="evidence" value="ECO:0007669"/>
    <property type="project" value="UniProtKB-ARBA"/>
</dbReference>
<dbReference type="Gene3D" id="1.10.490.10">
    <property type="entry name" value="Globins"/>
    <property type="match status" value="1"/>
</dbReference>
<dbReference type="InterPro" id="IPR035965">
    <property type="entry name" value="PAS-like_dom_sf"/>
</dbReference>
<dbReference type="PROSITE" id="PS50113">
    <property type="entry name" value="PAC"/>
    <property type="match status" value="1"/>
</dbReference>
<dbReference type="Proteomes" id="UP000243924">
    <property type="component" value="Chromosome I"/>
</dbReference>
<dbReference type="AlphaFoldDB" id="A0A1H2DZD7"/>